<protein>
    <submittedName>
        <fullName evidence="6">Peripherin-2</fullName>
    </submittedName>
</protein>
<dbReference type="PROSITE" id="PS00930">
    <property type="entry name" value="RDS_ROM1"/>
    <property type="match status" value="1"/>
</dbReference>
<dbReference type="PRINTS" id="PR00218">
    <property type="entry name" value="PERIPHERNRDS"/>
</dbReference>
<feature type="transmembrane region" description="Helical" evidence="5">
    <location>
        <begin position="250"/>
        <end position="271"/>
    </location>
</feature>
<dbReference type="Pfam" id="PF00335">
    <property type="entry name" value="Tetraspanin"/>
    <property type="match status" value="1"/>
</dbReference>
<dbReference type="AlphaFoldDB" id="A0A834BYG3"/>
<dbReference type="InterPro" id="IPR000830">
    <property type="entry name" value="Peripherin/rom-1"/>
</dbReference>
<name>A0A834BYG3_ORYME</name>
<feature type="transmembrane region" description="Helical" evidence="5">
    <location>
        <begin position="100"/>
        <end position="122"/>
    </location>
</feature>
<proteinExistence type="predicted"/>
<dbReference type="EMBL" id="WKFB01000461">
    <property type="protein sequence ID" value="KAF6722287.1"/>
    <property type="molecule type" value="Genomic_DNA"/>
</dbReference>
<reference evidence="6" key="1">
    <citation type="journal article" name="BMC Genomics">
        <title>Long-read sequencing and de novo genome assembly of marine medaka (Oryzias melastigma).</title>
        <authorList>
            <person name="Liang P."/>
            <person name="Saqib H.S.A."/>
            <person name="Ni X."/>
            <person name="Shen Y."/>
        </authorList>
    </citation>
    <scope>NUCLEOTIDE SEQUENCE</scope>
    <source>
        <strain evidence="6">Bigg-433</strain>
    </source>
</reference>
<comment type="caution">
    <text evidence="6">The sequence shown here is derived from an EMBL/GenBank/DDBJ whole genome shotgun (WGS) entry which is preliminary data.</text>
</comment>
<evidence type="ECO:0000256" key="1">
    <source>
        <dbReference type="ARBA" id="ARBA00004141"/>
    </source>
</evidence>
<keyword evidence="4 5" id="KW-0472">Membrane</keyword>
<evidence type="ECO:0000313" key="6">
    <source>
        <dbReference type="EMBL" id="KAF6722287.1"/>
    </source>
</evidence>
<dbReference type="Proteomes" id="UP000646548">
    <property type="component" value="Unassembled WGS sequence"/>
</dbReference>
<dbReference type="GO" id="GO:0007601">
    <property type="term" value="P:visual perception"/>
    <property type="evidence" value="ECO:0007669"/>
    <property type="project" value="InterPro"/>
</dbReference>
<dbReference type="CDD" id="cd03162">
    <property type="entry name" value="peripherin_like_LEL"/>
    <property type="match status" value="1"/>
</dbReference>
<evidence type="ECO:0000256" key="4">
    <source>
        <dbReference type="ARBA" id="ARBA00023136"/>
    </source>
</evidence>
<dbReference type="InterPro" id="IPR018498">
    <property type="entry name" value="Peripherin/rom-1_CS"/>
</dbReference>
<organism evidence="6 7">
    <name type="scientific">Oryzias melastigma</name>
    <name type="common">Marine medaka</name>
    <dbReference type="NCBI Taxonomy" id="30732"/>
    <lineage>
        <taxon>Eukaryota</taxon>
        <taxon>Metazoa</taxon>
        <taxon>Chordata</taxon>
        <taxon>Craniata</taxon>
        <taxon>Vertebrata</taxon>
        <taxon>Euteleostomi</taxon>
        <taxon>Actinopterygii</taxon>
        <taxon>Neopterygii</taxon>
        <taxon>Teleostei</taxon>
        <taxon>Neoteleostei</taxon>
        <taxon>Acanthomorphata</taxon>
        <taxon>Ovalentaria</taxon>
        <taxon>Atherinomorphae</taxon>
        <taxon>Beloniformes</taxon>
        <taxon>Adrianichthyidae</taxon>
        <taxon>Oryziinae</taxon>
        <taxon>Oryzias</taxon>
    </lineage>
</organism>
<keyword evidence="2 5" id="KW-0812">Transmembrane</keyword>
<evidence type="ECO:0000256" key="3">
    <source>
        <dbReference type="ARBA" id="ARBA00022989"/>
    </source>
</evidence>
<sequence length="333" mass="37595">MVVMKMKFPFQKRVKLAQGLWLLSWCATVAGATTFTLGCLLKTELRRRAEVMDNTDIHVVPNTLMIVGLASLGINYFASKICQDALDAGRFPRWKNFLKPYFAVSCFFTVLMLLSVIMSYAMKGSLESSLKAGLRNGIRFYKDTDTPGRCFQKQNIDRLQMEFRVLWKQRLQGLICSFSRVKSNVDGRYLVDGVPFSCCNPRSPRPCIQYHLTNNSAHYNYDYLTEELNIYLRGCREALVHYYMGLMNTIGAGVLSIFILQGSVLVSLRFLQTAMEAVAGKENTEIETEGYLLEKGVKDTIMEYLDPVLKFFLLKNGGKVEEGAAADKPAAVP</sequence>
<evidence type="ECO:0000256" key="2">
    <source>
        <dbReference type="ARBA" id="ARBA00022692"/>
    </source>
</evidence>
<keyword evidence="3 5" id="KW-1133">Transmembrane helix</keyword>
<dbReference type="GO" id="GO:0016020">
    <property type="term" value="C:membrane"/>
    <property type="evidence" value="ECO:0007669"/>
    <property type="project" value="UniProtKB-SubCell"/>
</dbReference>
<dbReference type="InterPro" id="IPR042026">
    <property type="entry name" value="Peripherin_LEL"/>
</dbReference>
<comment type="subcellular location">
    <subcellularLocation>
        <location evidence="1">Membrane</location>
        <topology evidence="1">Multi-pass membrane protein</topology>
    </subcellularLocation>
</comment>
<feature type="transmembrane region" description="Helical" evidence="5">
    <location>
        <begin position="59"/>
        <end position="79"/>
    </location>
</feature>
<dbReference type="InterPro" id="IPR018499">
    <property type="entry name" value="Tetraspanin/Peripherin"/>
</dbReference>
<evidence type="ECO:0000313" key="7">
    <source>
        <dbReference type="Proteomes" id="UP000646548"/>
    </source>
</evidence>
<accession>A0A834BYG3</accession>
<evidence type="ECO:0000256" key="5">
    <source>
        <dbReference type="SAM" id="Phobius"/>
    </source>
</evidence>
<gene>
    <name evidence="6" type="ORF">FQA47_014943</name>
</gene>